<feature type="transmembrane region" description="Helical" evidence="12">
    <location>
        <begin position="38"/>
        <end position="57"/>
    </location>
</feature>
<keyword evidence="3" id="KW-0813">Transport</keyword>
<evidence type="ECO:0000256" key="2">
    <source>
        <dbReference type="ARBA" id="ARBA00007866"/>
    </source>
</evidence>
<accession>A0ABT3NRK7</accession>
<dbReference type="InterPro" id="IPR002429">
    <property type="entry name" value="CcO_II-like_C"/>
</dbReference>
<dbReference type="InterPro" id="IPR001505">
    <property type="entry name" value="Copper_CuA"/>
</dbReference>
<evidence type="ECO:0000259" key="13">
    <source>
        <dbReference type="PROSITE" id="PS50857"/>
    </source>
</evidence>
<dbReference type="InterPro" id="IPR036909">
    <property type="entry name" value="Cyt_c-like_dom_sf"/>
</dbReference>
<dbReference type="PANTHER" id="PTHR22888">
    <property type="entry name" value="CYTOCHROME C OXIDASE, SUBUNIT II"/>
    <property type="match status" value="1"/>
</dbReference>
<dbReference type="InterPro" id="IPR009056">
    <property type="entry name" value="Cyt_c-like_dom"/>
</dbReference>
<dbReference type="SUPFAM" id="SSF49503">
    <property type="entry name" value="Cupredoxins"/>
    <property type="match status" value="1"/>
</dbReference>
<dbReference type="Pfam" id="PF00034">
    <property type="entry name" value="Cytochrom_C"/>
    <property type="match status" value="1"/>
</dbReference>
<keyword evidence="12" id="KW-1133">Transmembrane helix</keyword>
<dbReference type="PROSITE" id="PS51007">
    <property type="entry name" value="CYTC"/>
    <property type="match status" value="1"/>
</dbReference>
<keyword evidence="9 12" id="KW-0472">Membrane</keyword>
<keyword evidence="7 11" id="KW-0408">Iron</keyword>
<evidence type="ECO:0000256" key="1">
    <source>
        <dbReference type="ARBA" id="ARBA00004370"/>
    </source>
</evidence>
<evidence type="ECO:0000256" key="3">
    <source>
        <dbReference type="ARBA" id="ARBA00022448"/>
    </source>
</evidence>
<dbReference type="PROSITE" id="PS50857">
    <property type="entry name" value="COX2_CUA"/>
    <property type="match status" value="1"/>
</dbReference>
<comment type="subcellular location">
    <subcellularLocation>
        <location evidence="1">Membrane</location>
    </subcellularLocation>
</comment>
<evidence type="ECO:0000256" key="9">
    <source>
        <dbReference type="ARBA" id="ARBA00023136"/>
    </source>
</evidence>
<comment type="caution">
    <text evidence="15">The sequence shown here is derived from an EMBL/GenBank/DDBJ whole genome shotgun (WGS) entry which is preliminary data.</text>
</comment>
<dbReference type="EMBL" id="JAPFQI010000001">
    <property type="protein sequence ID" value="MCW8084786.1"/>
    <property type="molecule type" value="Genomic_DNA"/>
</dbReference>
<comment type="similarity">
    <text evidence="2">Belongs to the cytochrome c oxidase subunit 2 family.</text>
</comment>
<dbReference type="Pfam" id="PF00116">
    <property type="entry name" value="COX2"/>
    <property type="match status" value="1"/>
</dbReference>
<dbReference type="PANTHER" id="PTHR22888:SF9">
    <property type="entry name" value="CYTOCHROME C OXIDASE SUBUNIT 2"/>
    <property type="match status" value="1"/>
</dbReference>
<dbReference type="InterPro" id="IPR034236">
    <property type="entry name" value="CuRO_CcO_Caa3_II"/>
</dbReference>
<dbReference type="InterPro" id="IPR008972">
    <property type="entry name" value="Cupredoxin"/>
</dbReference>
<evidence type="ECO:0000256" key="7">
    <source>
        <dbReference type="ARBA" id="ARBA00023004"/>
    </source>
</evidence>
<keyword evidence="12" id="KW-0812">Transmembrane</keyword>
<evidence type="ECO:0000313" key="15">
    <source>
        <dbReference type="EMBL" id="MCW8084786.1"/>
    </source>
</evidence>
<evidence type="ECO:0000256" key="10">
    <source>
        <dbReference type="ARBA" id="ARBA00047816"/>
    </source>
</evidence>
<name>A0ABT3NRK7_9PROT</name>
<dbReference type="InterPro" id="IPR045187">
    <property type="entry name" value="CcO_II"/>
</dbReference>
<keyword evidence="4 11" id="KW-0349">Heme</keyword>
<reference evidence="15 16" key="1">
    <citation type="submission" date="2022-10" db="EMBL/GenBank/DDBJ databases">
        <title>Roseococcus glaciei nov., sp. nov., isolated from glacier.</title>
        <authorList>
            <person name="Liu Q."/>
            <person name="Xin Y.-H."/>
        </authorList>
    </citation>
    <scope>NUCLEOTIDE SEQUENCE [LARGE SCALE GENOMIC DNA]</scope>
    <source>
        <strain evidence="15 16">MDT2-1-1</strain>
    </source>
</reference>
<dbReference type="Gene3D" id="2.60.40.420">
    <property type="entry name" value="Cupredoxins - blue copper proteins"/>
    <property type="match status" value="1"/>
</dbReference>
<dbReference type="RefSeq" id="WP_301588513.1">
    <property type="nucleotide sequence ID" value="NZ_JAPFQI010000001.1"/>
</dbReference>
<feature type="transmembrane region" description="Helical" evidence="12">
    <location>
        <begin position="69"/>
        <end position="89"/>
    </location>
</feature>
<dbReference type="PROSITE" id="PS00078">
    <property type="entry name" value="COX2"/>
    <property type="match status" value="1"/>
</dbReference>
<organism evidence="15 16">
    <name type="scientific">Sabulicella glaciei</name>
    <dbReference type="NCBI Taxonomy" id="2984948"/>
    <lineage>
        <taxon>Bacteria</taxon>
        <taxon>Pseudomonadati</taxon>
        <taxon>Pseudomonadota</taxon>
        <taxon>Alphaproteobacteria</taxon>
        <taxon>Acetobacterales</taxon>
        <taxon>Acetobacteraceae</taxon>
        <taxon>Sabulicella</taxon>
    </lineage>
</organism>
<evidence type="ECO:0000256" key="5">
    <source>
        <dbReference type="ARBA" id="ARBA00022723"/>
    </source>
</evidence>
<evidence type="ECO:0000313" key="16">
    <source>
        <dbReference type="Proteomes" id="UP001526430"/>
    </source>
</evidence>
<feature type="domain" description="Cytochrome c" evidence="14">
    <location>
        <begin position="227"/>
        <end position="320"/>
    </location>
</feature>
<keyword evidence="5 11" id="KW-0479">Metal-binding</keyword>
<evidence type="ECO:0000256" key="6">
    <source>
        <dbReference type="ARBA" id="ARBA00022982"/>
    </source>
</evidence>
<gene>
    <name evidence="15" type="ORF">OF850_04035</name>
</gene>
<evidence type="ECO:0000256" key="8">
    <source>
        <dbReference type="ARBA" id="ARBA00023008"/>
    </source>
</evidence>
<dbReference type="Proteomes" id="UP001526430">
    <property type="component" value="Unassembled WGS sequence"/>
</dbReference>
<keyword evidence="8" id="KW-0186">Copper</keyword>
<evidence type="ECO:0000256" key="4">
    <source>
        <dbReference type="ARBA" id="ARBA00022617"/>
    </source>
</evidence>
<proteinExistence type="inferred from homology"/>
<dbReference type="CDD" id="cd04213">
    <property type="entry name" value="CuRO_CcO_Caa3_II"/>
    <property type="match status" value="1"/>
</dbReference>
<comment type="catalytic activity">
    <reaction evidence="10">
        <text>4 Fe(II)-[cytochrome c] + O2 + 8 H(+)(in) = 4 Fe(III)-[cytochrome c] + 2 H2O + 4 H(+)(out)</text>
        <dbReference type="Rhea" id="RHEA:11436"/>
        <dbReference type="Rhea" id="RHEA-COMP:10350"/>
        <dbReference type="Rhea" id="RHEA-COMP:14399"/>
        <dbReference type="ChEBI" id="CHEBI:15377"/>
        <dbReference type="ChEBI" id="CHEBI:15378"/>
        <dbReference type="ChEBI" id="CHEBI:15379"/>
        <dbReference type="ChEBI" id="CHEBI:29033"/>
        <dbReference type="ChEBI" id="CHEBI:29034"/>
        <dbReference type="EC" id="7.1.1.9"/>
    </reaction>
</comment>
<evidence type="ECO:0000256" key="12">
    <source>
        <dbReference type="SAM" id="Phobius"/>
    </source>
</evidence>
<sequence>MKRLLPLLLLAGCSGPQTPLDAWGPQADRIARLSTLLFTGGGVILTVVVVAITLALWAPASWRKRMGNIRFVIGMGIVFPAVTLTALLAHSLGVSRALVTFGGEEPMRIEIVGRQYWWEMRYLDSGAVTANELRLPRGREVELTLTSADVIHSVWIPNLHGKLDMIPGKANVLRLRADRVGELRGQCTEFCGEQHTLMAFPVVVHEPSEFEEWLARQAAPVPAPTTPEQQAGMRVFGAAGCGACHAVRGTEWQARIAPDLSRVGSRLTLAAGALPNNLGNLAGWIAAPQDIKPGNHMPAFARSLSGEEILALSTWLDSLR</sequence>
<feature type="domain" description="Cytochrome oxidase subunit II copper A binding" evidence="13">
    <location>
        <begin position="104"/>
        <end position="216"/>
    </location>
</feature>
<protein>
    <submittedName>
        <fullName evidence="15">C-type cytochrome</fullName>
    </submittedName>
</protein>
<evidence type="ECO:0000256" key="11">
    <source>
        <dbReference type="PROSITE-ProRule" id="PRU00433"/>
    </source>
</evidence>
<keyword evidence="16" id="KW-1185">Reference proteome</keyword>
<evidence type="ECO:0000259" key="14">
    <source>
        <dbReference type="PROSITE" id="PS51007"/>
    </source>
</evidence>
<dbReference type="SUPFAM" id="SSF46626">
    <property type="entry name" value="Cytochrome c"/>
    <property type="match status" value="1"/>
</dbReference>
<keyword evidence="6" id="KW-0249">Electron transport</keyword>